<keyword evidence="3" id="KW-0378">Hydrolase</keyword>
<dbReference type="InterPro" id="IPR024607">
    <property type="entry name" value="Sulfatase_CS"/>
</dbReference>
<keyword evidence="4" id="KW-0106">Calcium</keyword>
<keyword evidence="2" id="KW-0479">Metal-binding</keyword>
<evidence type="ECO:0000259" key="5">
    <source>
        <dbReference type="Pfam" id="PF00884"/>
    </source>
</evidence>
<dbReference type="GO" id="GO:0046872">
    <property type="term" value="F:metal ion binding"/>
    <property type="evidence" value="ECO:0007669"/>
    <property type="project" value="UniProtKB-KW"/>
</dbReference>
<dbReference type="GO" id="GO:0004065">
    <property type="term" value="F:arylsulfatase activity"/>
    <property type="evidence" value="ECO:0007669"/>
    <property type="project" value="TreeGrafter"/>
</dbReference>
<comment type="caution">
    <text evidence="6">The sequence shown here is derived from an EMBL/GenBank/DDBJ whole genome shotgun (WGS) entry which is preliminary data.</text>
</comment>
<dbReference type="Gene3D" id="3.40.720.10">
    <property type="entry name" value="Alkaline Phosphatase, subunit A"/>
    <property type="match status" value="1"/>
</dbReference>
<evidence type="ECO:0000313" key="6">
    <source>
        <dbReference type="EMBL" id="OEK04424.1"/>
    </source>
</evidence>
<dbReference type="PANTHER" id="PTHR42693:SF33">
    <property type="entry name" value="ARYLSULFATASE"/>
    <property type="match status" value="1"/>
</dbReference>
<dbReference type="STRING" id="1563681.BFP71_13185"/>
<feature type="domain" description="Sulfatase N-terminal" evidence="5">
    <location>
        <begin position="35"/>
        <end position="339"/>
    </location>
</feature>
<comment type="similarity">
    <text evidence="1">Belongs to the sulfatase family.</text>
</comment>
<evidence type="ECO:0000256" key="1">
    <source>
        <dbReference type="ARBA" id="ARBA00008779"/>
    </source>
</evidence>
<gene>
    <name evidence="6" type="ORF">BFP71_13185</name>
</gene>
<dbReference type="AlphaFoldDB" id="A0A1E5SZ67"/>
<reference evidence="6 7" key="1">
    <citation type="submission" date="2016-08" db="EMBL/GenBank/DDBJ databases">
        <title>Draft genome of Fabibacter sp. strain SK-8.</title>
        <authorList>
            <person name="Wong S.-K."/>
            <person name="Hamasaki K."/>
            <person name="Yoshizawa S."/>
        </authorList>
    </citation>
    <scope>NUCLEOTIDE SEQUENCE [LARGE SCALE GENOMIC DNA]</scope>
    <source>
        <strain evidence="6 7">SK-8</strain>
    </source>
</reference>
<dbReference type="Gene3D" id="3.30.1120.10">
    <property type="match status" value="1"/>
</dbReference>
<dbReference type="PROSITE" id="PS51257">
    <property type="entry name" value="PROKAR_LIPOPROTEIN"/>
    <property type="match status" value="1"/>
</dbReference>
<accession>A0A1E5SZ67</accession>
<protein>
    <submittedName>
        <fullName evidence="6">Sulfatase</fullName>
    </submittedName>
</protein>
<dbReference type="PROSITE" id="PS00523">
    <property type="entry name" value="SULFATASE_1"/>
    <property type="match status" value="1"/>
</dbReference>
<organism evidence="6 7">
    <name type="scientific">Roseivirga misakiensis</name>
    <dbReference type="NCBI Taxonomy" id="1563681"/>
    <lineage>
        <taxon>Bacteria</taxon>
        <taxon>Pseudomonadati</taxon>
        <taxon>Bacteroidota</taxon>
        <taxon>Cytophagia</taxon>
        <taxon>Cytophagales</taxon>
        <taxon>Roseivirgaceae</taxon>
        <taxon>Roseivirga</taxon>
    </lineage>
</organism>
<dbReference type="EMBL" id="MDGQ01000005">
    <property type="protein sequence ID" value="OEK04424.1"/>
    <property type="molecule type" value="Genomic_DNA"/>
</dbReference>
<dbReference type="Proteomes" id="UP000095552">
    <property type="component" value="Unassembled WGS sequence"/>
</dbReference>
<dbReference type="InterPro" id="IPR017850">
    <property type="entry name" value="Alkaline_phosphatase_core_sf"/>
</dbReference>
<sequence>MNKHLLFTMFCCYILVACSSNDDDPSVNQGNVTSPNILLIIADDLGLDALSGYSEGSIKANTPHLDRLRNSGITFNNFWTNSVCSPTRATILTGKYGYSTGVKSPGDEISPNEISLQRYINEGTESSYATAIVGKWHLSGTNGNLNPEDMGIDYYAGLYSGAVTDYYNWSLTEDGVASRETDYVTTKFTDLAIDWVSAQTKPWFLWLAYNAPHSPFHLPPASMHSQGNLPTDQASIDANSIPYYMASIEAMDFQIGRLLDNIDDDDLTNTAVIFIGDNGTPNQVSQSPYGRRRAKGTMYQGGINVPMFISGYGVNRIGSDNALINSTDLFTTIASLAGIDVETYEDSKNFSPLLSSPNDVFRGFTYAEFNDETTDEWTVRNDQYKLIVNGDGAEELYDLSTDPYEDSNLLDNSLSNEAQNAKTALEAVLSQIRR</sequence>
<dbReference type="OrthoDB" id="976866at2"/>
<dbReference type="PANTHER" id="PTHR42693">
    <property type="entry name" value="ARYLSULFATASE FAMILY MEMBER"/>
    <property type="match status" value="1"/>
</dbReference>
<evidence type="ECO:0000313" key="7">
    <source>
        <dbReference type="Proteomes" id="UP000095552"/>
    </source>
</evidence>
<dbReference type="InterPro" id="IPR050738">
    <property type="entry name" value="Sulfatase"/>
</dbReference>
<dbReference type="RefSeq" id="WP_069835929.1">
    <property type="nucleotide sequence ID" value="NZ_MDGQ01000005.1"/>
</dbReference>
<name>A0A1E5SZ67_9BACT</name>
<evidence type="ECO:0000256" key="3">
    <source>
        <dbReference type="ARBA" id="ARBA00022801"/>
    </source>
</evidence>
<keyword evidence="7" id="KW-1185">Reference proteome</keyword>
<dbReference type="SUPFAM" id="SSF53649">
    <property type="entry name" value="Alkaline phosphatase-like"/>
    <property type="match status" value="1"/>
</dbReference>
<evidence type="ECO:0000256" key="4">
    <source>
        <dbReference type="ARBA" id="ARBA00022837"/>
    </source>
</evidence>
<dbReference type="InterPro" id="IPR000917">
    <property type="entry name" value="Sulfatase_N"/>
</dbReference>
<proteinExistence type="inferred from homology"/>
<dbReference type="Pfam" id="PF00884">
    <property type="entry name" value="Sulfatase"/>
    <property type="match status" value="1"/>
</dbReference>
<evidence type="ECO:0000256" key="2">
    <source>
        <dbReference type="ARBA" id="ARBA00022723"/>
    </source>
</evidence>